<dbReference type="CDD" id="cd06261">
    <property type="entry name" value="TM_PBP2"/>
    <property type="match status" value="1"/>
</dbReference>
<protein>
    <submittedName>
        <fullName evidence="10">Sugar ABC transporter permease</fullName>
    </submittedName>
</protein>
<dbReference type="GO" id="GO:0055085">
    <property type="term" value="P:transmembrane transport"/>
    <property type="evidence" value="ECO:0007669"/>
    <property type="project" value="InterPro"/>
</dbReference>
<dbReference type="RefSeq" id="WP_002601022.1">
    <property type="nucleotide sequence ID" value="NZ_CACRUH010000042.1"/>
</dbReference>
<dbReference type="InterPro" id="IPR035906">
    <property type="entry name" value="MetI-like_sf"/>
</dbReference>
<feature type="transmembrane region" description="Helical" evidence="7">
    <location>
        <begin position="268"/>
        <end position="290"/>
    </location>
</feature>
<comment type="subcellular location">
    <subcellularLocation>
        <location evidence="1 7">Cell membrane</location>
        <topology evidence="1 7">Multi-pass membrane protein</topology>
    </subcellularLocation>
</comment>
<feature type="transmembrane region" description="Helical" evidence="7">
    <location>
        <begin position="115"/>
        <end position="136"/>
    </location>
</feature>
<evidence type="ECO:0000256" key="7">
    <source>
        <dbReference type="RuleBase" id="RU363032"/>
    </source>
</evidence>
<evidence type="ECO:0000313" key="10">
    <source>
        <dbReference type="EMBL" id="RGJ01518.1"/>
    </source>
</evidence>
<feature type="transmembrane region" description="Helical" evidence="7">
    <location>
        <begin position="21"/>
        <end position="45"/>
    </location>
</feature>
<dbReference type="Proteomes" id="UP000261023">
    <property type="component" value="Unassembled WGS sequence"/>
</dbReference>
<gene>
    <name evidence="9" type="ORF">DWX31_02830</name>
    <name evidence="10" type="ORF">DXD79_19180</name>
</gene>
<name>A0A374P5S8_9FIRM</name>
<evidence type="ECO:0000256" key="1">
    <source>
        <dbReference type="ARBA" id="ARBA00004651"/>
    </source>
</evidence>
<dbReference type="AlphaFoldDB" id="A0A374P5S8"/>
<keyword evidence="6 7" id="KW-0472">Membrane</keyword>
<keyword evidence="5 7" id="KW-1133">Transmembrane helix</keyword>
<dbReference type="EMBL" id="QSON01000009">
    <property type="protein sequence ID" value="RGJ01518.1"/>
    <property type="molecule type" value="Genomic_DNA"/>
</dbReference>
<dbReference type="OrthoDB" id="9779462at2"/>
<dbReference type="Pfam" id="PF00528">
    <property type="entry name" value="BPD_transp_1"/>
    <property type="match status" value="1"/>
</dbReference>
<dbReference type="PROSITE" id="PS50928">
    <property type="entry name" value="ABC_TM1"/>
    <property type="match status" value="1"/>
</dbReference>
<evidence type="ECO:0000256" key="2">
    <source>
        <dbReference type="ARBA" id="ARBA00022448"/>
    </source>
</evidence>
<feature type="transmembrane region" description="Helical" evidence="7">
    <location>
        <begin position="168"/>
        <end position="187"/>
    </location>
</feature>
<feature type="domain" description="ABC transmembrane type-1" evidence="8">
    <location>
        <begin position="78"/>
        <end position="289"/>
    </location>
</feature>
<keyword evidence="2 7" id="KW-0813">Transport</keyword>
<keyword evidence="3" id="KW-1003">Cell membrane</keyword>
<dbReference type="InterPro" id="IPR035277">
    <property type="entry name" value="MalF_N"/>
</dbReference>
<comment type="caution">
    <text evidence="10">The sequence shown here is derived from an EMBL/GenBank/DDBJ whole genome shotgun (WGS) entry which is preliminary data.</text>
</comment>
<dbReference type="SUPFAM" id="SSF161098">
    <property type="entry name" value="MetI-like"/>
    <property type="match status" value="1"/>
</dbReference>
<dbReference type="InterPro" id="IPR051393">
    <property type="entry name" value="ABC_transporter_permease"/>
</dbReference>
<dbReference type="PANTHER" id="PTHR30193:SF1">
    <property type="entry name" value="ABC TRANSPORTER PERMEASE PROTEIN YESP-RELATED"/>
    <property type="match status" value="1"/>
</dbReference>
<dbReference type="EMBL" id="QTJW01000002">
    <property type="protein sequence ID" value="RGD71994.1"/>
    <property type="molecule type" value="Genomic_DNA"/>
</dbReference>
<evidence type="ECO:0000256" key="4">
    <source>
        <dbReference type="ARBA" id="ARBA00022692"/>
    </source>
</evidence>
<evidence type="ECO:0000313" key="11">
    <source>
        <dbReference type="Proteomes" id="UP000261023"/>
    </source>
</evidence>
<comment type="similarity">
    <text evidence="7">Belongs to the binding-protein-dependent transport system permease family.</text>
</comment>
<feature type="transmembrane region" description="Helical" evidence="7">
    <location>
        <begin position="84"/>
        <end position="103"/>
    </location>
</feature>
<evidence type="ECO:0000256" key="6">
    <source>
        <dbReference type="ARBA" id="ARBA00023136"/>
    </source>
</evidence>
<proteinExistence type="inferred from homology"/>
<evidence type="ECO:0000259" key="8">
    <source>
        <dbReference type="PROSITE" id="PS50928"/>
    </source>
</evidence>
<accession>A0A374P5S8</accession>
<dbReference type="Proteomes" id="UP000263014">
    <property type="component" value="Unassembled WGS sequence"/>
</dbReference>
<evidence type="ECO:0000256" key="3">
    <source>
        <dbReference type="ARBA" id="ARBA00022475"/>
    </source>
</evidence>
<sequence length="305" mass="34557">MAANQTAIKTKRYKKRDYQAFLYLMPWILGMLILQIYPFLCSFYYSFTNYQVSSSPNWSGLDNYRYLFTKDTEFWNSVKVTVVYTLYTVPGKLVMALAVAVFLNRNIKGINLIRTLYYIPSLFGGSVAVSVLWKALFIDNGVINALLTGLSLPAIQFWGDPRYALKTICALEIWQFGSSMVMFLAALKQVPASLYEAASIDGAGKLQSFFRITLPQITPIIFFNLIMQTIQALQNFTSAFVITKGGPVKSTYVLGMKLYKEGFSYFKMGYASAISWAIFVMIVAVTMLLFRSSSVWVHYDDEGSF</sequence>
<reference evidence="11 12" key="1">
    <citation type="submission" date="2018-08" db="EMBL/GenBank/DDBJ databases">
        <title>A genome reference for cultivated species of the human gut microbiota.</title>
        <authorList>
            <person name="Zou Y."/>
            <person name="Xue W."/>
            <person name="Luo G."/>
        </authorList>
    </citation>
    <scope>NUCLEOTIDE SEQUENCE [LARGE SCALE GENOMIC DNA]</scope>
    <source>
        <strain evidence="9 11">AF19-13AC</strain>
        <strain evidence="10 12">TM09-12</strain>
    </source>
</reference>
<dbReference type="Gene3D" id="1.20.58.370">
    <property type="entry name" value="MalF N-terminal region-like"/>
    <property type="match status" value="1"/>
</dbReference>
<keyword evidence="4 7" id="KW-0812">Transmembrane</keyword>
<evidence type="ECO:0000313" key="12">
    <source>
        <dbReference type="Proteomes" id="UP000263014"/>
    </source>
</evidence>
<evidence type="ECO:0000313" key="9">
    <source>
        <dbReference type="EMBL" id="RGD71994.1"/>
    </source>
</evidence>
<dbReference type="Gene3D" id="1.10.3720.10">
    <property type="entry name" value="MetI-like"/>
    <property type="match status" value="1"/>
</dbReference>
<dbReference type="PANTHER" id="PTHR30193">
    <property type="entry name" value="ABC TRANSPORTER PERMEASE PROTEIN"/>
    <property type="match status" value="1"/>
</dbReference>
<evidence type="ECO:0000256" key="5">
    <source>
        <dbReference type="ARBA" id="ARBA00022989"/>
    </source>
</evidence>
<dbReference type="GO" id="GO:0005886">
    <property type="term" value="C:plasma membrane"/>
    <property type="evidence" value="ECO:0007669"/>
    <property type="project" value="UniProtKB-SubCell"/>
</dbReference>
<organism evidence="10 12">
    <name type="scientific">Hungatella hathewayi</name>
    <dbReference type="NCBI Taxonomy" id="154046"/>
    <lineage>
        <taxon>Bacteria</taxon>
        <taxon>Bacillati</taxon>
        <taxon>Bacillota</taxon>
        <taxon>Clostridia</taxon>
        <taxon>Lachnospirales</taxon>
        <taxon>Lachnospiraceae</taxon>
        <taxon>Hungatella</taxon>
    </lineage>
</organism>
<dbReference type="InterPro" id="IPR000515">
    <property type="entry name" value="MetI-like"/>
</dbReference>
<dbReference type="SUPFAM" id="SSF160964">
    <property type="entry name" value="MalF N-terminal region-like"/>
    <property type="match status" value="1"/>
</dbReference>